<dbReference type="PROSITE" id="PS00010">
    <property type="entry name" value="ASX_HYDROXYL"/>
    <property type="match status" value="3"/>
</dbReference>
<dbReference type="PROSITE" id="PS01187">
    <property type="entry name" value="EGF_CA"/>
    <property type="match status" value="2"/>
</dbReference>
<evidence type="ECO:0000256" key="1">
    <source>
        <dbReference type="ARBA" id="ARBA00004498"/>
    </source>
</evidence>
<evidence type="ECO:0000256" key="5">
    <source>
        <dbReference type="ARBA" id="ARBA00022536"/>
    </source>
</evidence>
<dbReference type="GO" id="GO:0004869">
    <property type="term" value="F:cysteine-type endopeptidase inhibitor activity"/>
    <property type="evidence" value="ECO:0007669"/>
    <property type="project" value="InterPro"/>
</dbReference>
<dbReference type="SMART" id="SM00181">
    <property type="entry name" value="EGF"/>
    <property type="match status" value="3"/>
</dbReference>
<dbReference type="InterPro" id="IPR000010">
    <property type="entry name" value="Cystatin_dom"/>
</dbReference>
<dbReference type="Pfam" id="PF22914">
    <property type="entry name" value="Fibulin_C"/>
    <property type="match status" value="1"/>
</dbReference>
<dbReference type="FunFam" id="2.10.25.10:FF:000240">
    <property type="entry name" value="Vitamin K-dependent protein S"/>
    <property type="match status" value="1"/>
</dbReference>
<dbReference type="PROSITE" id="PS50026">
    <property type="entry name" value="EGF_3"/>
    <property type="match status" value="3"/>
</dbReference>
<accession>A0A6A4S3B1</accession>
<proteinExistence type="inferred from homology"/>
<feature type="domain" description="EGF-like" evidence="12">
    <location>
        <begin position="271"/>
        <end position="310"/>
    </location>
</feature>
<evidence type="ECO:0000256" key="11">
    <source>
        <dbReference type="PROSITE-ProRule" id="PRU00076"/>
    </source>
</evidence>
<keyword evidence="8" id="KW-0106">Calcium</keyword>
<reference evidence="13 14" key="1">
    <citation type="submission" date="2019-06" db="EMBL/GenBank/DDBJ databases">
        <title>Draft genomes of female and male turbot (Scophthalmus maximus).</title>
        <authorList>
            <person name="Xu H."/>
            <person name="Xu X.-W."/>
            <person name="Shao C."/>
            <person name="Chen S."/>
        </authorList>
    </citation>
    <scope>NUCLEOTIDE SEQUENCE [LARGE SCALE GENOMIC DNA]</scope>
    <source>
        <strain evidence="13">Ysfricsl-2016a</strain>
        <tissue evidence="13">Blood</tissue>
    </source>
</reference>
<dbReference type="GO" id="GO:0031012">
    <property type="term" value="C:extracellular matrix"/>
    <property type="evidence" value="ECO:0007669"/>
    <property type="project" value="UniProtKB-ARBA"/>
</dbReference>
<dbReference type="SMART" id="SM00179">
    <property type="entry name" value="EGF_CA"/>
    <property type="match status" value="5"/>
</dbReference>
<keyword evidence="4" id="KW-0272">Extracellular matrix</keyword>
<dbReference type="InterPro" id="IPR009030">
    <property type="entry name" value="Growth_fac_rcpt_cys_sf"/>
</dbReference>
<dbReference type="Pfam" id="PF07645">
    <property type="entry name" value="EGF_CA"/>
    <property type="match status" value="2"/>
</dbReference>
<evidence type="ECO:0000256" key="10">
    <source>
        <dbReference type="ARBA" id="ARBA00023180"/>
    </source>
</evidence>
<evidence type="ECO:0000256" key="7">
    <source>
        <dbReference type="ARBA" id="ARBA00022737"/>
    </source>
</evidence>
<dbReference type="InterPro" id="IPR049883">
    <property type="entry name" value="NOTCH1_EGF-like"/>
</dbReference>
<evidence type="ECO:0000256" key="2">
    <source>
        <dbReference type="ARBA" id="ARBA00006127"/>
    </source>
</evidence>
<dbReference type="PANTHER" id="PTHR24050:SF28">
    <property type="entry name" value="UROMODULIN-LIKE"/>
    <property type="match status" value="1"/>
</dbReference>
<dbReference type="InterPro" id="IPR052235">
    <property type="entry name" value="Nephronectin_domain"/>
</dbReference>
<dbReference type="GO" id="GO:0005509">
    <property type="term" value="F:calcium ion binding"/>
    <property type="evidence" value="ECO:0007669"/>
    <property type="project" value="InterPro"/>
</dbReference>
<feature type="domain" description="EGF-like" evidence="12">
    <location>
        <begin position="230"/>
        <end position="270"/>
    </location>
</feature>
<protein>
    <recommendedName>
        <fullName evidence="12">EGF-like domain-containing protein</fullName>
    </recommendedName>
</protein>
<dbReference type="Gene3D" id="2.10.25.10">
    <property type="entry name" value="Laminin"/>
    <property type="match status" value="4"/>
</dbReference>
<evidence type="ECO:0000259" key="12">
    <source>
        <dbReference type="PROSITE" id="PS50026"/>
    </source>
</evidence>
<dbReference type="InterPro" id="IPR000742">
    <property type="entry name" value="EGF"/>
</dbReference>
<evidence type="ECO:0000313" key="13">
    <source>
        <dbReference type="EMBL" id="KAF0027507.1"/>
    </source>
</evidence>
<dbReference type="EMBL" id="VEVO01000018">
    <property type="protein sequence ID" value="KAF0027507.1"/>
    <property type="molecule type" value="Genomic_DNA"/>
</dbReference>
<dbReference type="Pfam" id="PF12662">
    <property type="entry name" value="cEGF"/>
    <property type="match status" value="2"/>
</dbReference>
<dbReference type="InterPro" id="IPR046350">
    <property type="entry name" value="Cystatin_sf"/>
</dbReference>
<dbReference type="AlphaFoldDB" id="A0A6A4S3B1"/>
<dbReference type="CDD" id="cd00054">
    <property type="entry name" value="EGF_CA"/>
    <property type="match status" value="2"/>
</dbReference>
<evidence type="ECO:0000256" key="9">
    <source>
        <dbReference type="ARBA" id="ARBA00023157"/>
    </source>
</evidence>
<dbReference type="InterPro" id="IPR001881">
    <property type="entry name" value="EGF-like_Ca-bd_dom"/>
</dbReference>
<dbReference type="Proteomes" id="UP000438429">
    <property type="component" value="Unassembled WGS sequence"/>
</dbReference>
<comment type="caution">
    <text evidence="11">Lacks conserved residue(s) required for the propagation of feature annotation.</text>
</comment>
<comment type="subcellular location">
    <subcellularLocation>
        <location evidence="1">Secreted</location>
        <location evidence="1">Extracellular space</location>
        <location evidence="1">Extracellular matrix</location>
    </subcellularLocation>
</comment>
<sequence>MTGEPRRVPADSAEVLAAARFAVLEFNRAVDDGEPFEIVNVTSAKMQSTGSSIRSEFKVSPAVLSWKRQRFVFSWPCNEIHINVCCVNRFQKRVTMMGEVMCKIRGRKRTCDKHPSRDICPSQCTEGYEYDTAREQCRDIDECALLDDACKGGMQCINHFGGYLCLPKSAVIYISKDGEQVPLPDSVPPVPPSQPHVPPVFSGGPRVPQPSRTIRCAPGFTADEQNLCRDVDECATDSHTCGPDQTCYNTRGSYTCQCHPGFQRNGDHCVDRDECALTHYCMHRCVNTQGSYYCECNAGHKLASNNHSCVDIDECSFSSYMCQYQCINSPGSYSCECPEGYQLQGNRLCQDINECETGTHNCQDDEMCWNYYGGFRCYPRNPCEAPYAKTSENRCICRSQAECQGLPPSIVYKYMSIQADRTVPADIFQIQATNIYSNTHNTFRIKAGNEAGEFFLRRSSNMSAMLVLTKTLSGPREYVVDLEMITHHLTMNYRSSSLLRLTVIVGPYAF</sequence>
<dbReference type="Gene3D" id="3.10.450.10">
    <property type="match status" value="1"/>
</dbReference>
<keyword evidence="5 11" id="KW-0245">EGF-like domain</keyword>
<dbReference type="PROSITE" id="PS01186">
    <property type="entry name" value="EGF_2"/>
    <property type="match status" value="2"/>
</dbReference>
<keyword evidence="6" id="KW-0732">Signal</keyword>
<gene>
    <name evidence="13" type="ORF">F2P81_020248</name>
</gene>
<evidence type="ECO:0000313" key="14">
    <source>
        <dbReference type="Proteomes" id="UP000438429"/>
    </source>
</evidence>
<feature type="domain" description="EGF-like" evidence="12">
    <location>
        <begin position="311"/>
        <end position="350"/>
    </location>
</feature>
<evidence type="ECO:0000256" key="6">
    <source>
        <dbReference type="ARBA" id="ARBA00022729"/>
    </source>
</evidence>
<dbReference type="InterPro" id="IPR018097">
    <property type="entry name" value="EGF_Ca-bd_CS"/>
</dbReference>
<keyword evidence="10" id="KW-0325">Glycoprotein</keyword>
<dbReference type="InterPro" id="IPR000152">
    <property type="entry name" value="EGF-type_Asp/Asn_hydroxyl_site"/>
</dbReference>
<keyword evidence="7" id="KW-0677">Repeat</keyword>
<comment type="similarity">
    <text evidence="2">Belongs to the fibulin family.</text>
</comment>
<keyword evidence="9 11" id="KW-1015">Disulfide bond</keyword>
<dbReference type="FunFam" id="2.10.25.10:FF:000014">
    <property type="entry name" value="Latent-transforming growth factor beta-binding protein 3"/>
    <property type="match status" value="1"/>
</dbReference>
<organism evidence="13 14">
    <name type="scientific">Scophthalmus maximus</name>
    <name type="common">Turbot</name>
    <name type="synonym">Psetta maxima</name>
    <dbReference type="NCBI Taxonomy" id="52904"/>
    <lineage>
        <taxon>Eukaryota</taxon>
        <taxon>Metazoa</taxon>
        <taxon>Chordata</taxon>
        <taxon>Craniata</taxon>
        <taxon>Vertebrata</taxon>
        <taxon>Euteleostomi</taxon>
        <taxon>Actinopterygii</taxon>
        <taxon>Neopterygii</taxon>
        <taxon>Teleostei</taxon>
        <taxon>Neoteleostei</taxon>
        <taxon>Acanthomorphata</taxon>
        <taxon>Carangaria</taxon>
        <taxon>Pleuronectiformes</taxon>
        <taxon>Pleuronectoidei</taxon>
        <taxon>Scophthalmidae</taxon>
        <taxon>Scophthalmus</taxon>
    </lineage>
</organism>
<dbReference type="SUPFAM" id="SSF54403">
    <property type="entry name" value="Cystatin/monellin"/>
    <property type="match status" value="1"/>
</dbReference>
<dbReference type="InterPro" id="IPR055088">
    <property type="entry name" value="Fibulin_C"/>
</dbReference>
<dbReference type="Pfam" id="PF00031">
    <property type="entry name" value="Cystatin"/>
    <property type="match status" value="1"/>
</dbReference>
<dbReference type="PANTHER" id="PTHR24050">
    <property type="entry name" value="PA14 DOMAIN-CONTAINING PROTEIN"/>
    <property type="match status" value="1"/>
</dbReference>
<evidence type="ECO:0000256" key="3">
    <source>
        <dbReference type="ARBA" id="ARBA00022525"/>
    </source>
</evidence>
<keyword evidence="3" id="KW-0964">Secreted</keyword>
<feature type="disulfide bond" evidence="11">
    <location>
        <begin position="275"/>
        <end position="285"/>
    </location>
</feature>
<comment type="caution">
    <text evidence="13">The sequence shown here is derived from an EMBL/GenBank/DDBJ whole genome shotgun (WGS) entry which is preliminary data.</text>
</comment>
<dbReference type="InterPro" id="IPR026823">
    <property type="entry name" value="cEGF"/>
</dbReference>
<evidence type="ECO:0000256" key="4">
    <source>
        <dbReference type="ARBA" id="ARBA00022530"/>
    </source>
</evidence>
<dbReference type="SUPFAM" id="SSF57184">
    <property type="entry name" value="Growth factor receptor domain"/>
    <property type="match status" value="2"/>
</dbReference>
<dbReference type="FunFam" id="2.10.25.10:FF:000201">
    <property type="entry name" value="EGF-containing fibulin-like extracellular matrix protein 2"/>
    <property type="match status" value="1"/>
</dbReference>
<evidence type="ECO:0000256" key="8">
    <source>
        <dbReference type="ARBA" id="ARBA00022837"/>
    </source>
</evidence>
<name>A0A6A4S3B1_SCOMX</name>